<organism evidence="1 2">
    <name type="scientific">Moraxella caprae</name>
    <dbReference type="NCBI Taxonomy" id="90240"/>
    <lineage>
        <taxon>Bacteria</taxon>
        <taxon>Pseudomonadati</taxon>
        <taxon>Pseudomonadota</taxon>
        <taxon>Gammaproteobacteria</taxon>
        <taxon>Moraxellales</taxon>
        <taxon>Moraxellaceae</taxon>
        <taxon>Moraxella</taxon>
    </lineage>
</organism>
<dbReference type="STRING" id="1122244.GCA_000426885_00032"/>
<dbReference type="RefSeq" id="WP_029102000.1">
    <property type="nucleotide sequence ID" value="NZ_UGQB01000004.1"/>
</dbReference>
<dbReference type="EMBL" id="UGQB01000004">
    <property type="protein sequence ID" value="STZ08578.1"/>
    <property type="molecule type" value="Genomic_DNA"/>
</dbReference>
<protein>
    <submittedName>
        <fullName evidence="1">Phage-associated protein, BcepMu gp16 family</fullName>
    </submittedName>
</protein>
<dbReference type="OrthoDB" id="5679056at2"/>
<gene>
    <name evidence="1" type="ORF">NCTC12877_01582</name>
</gene>
<dbReference type="InterPro" id="IPR026365">
    <property type="entry name" value="BcepMu_gp16"/>
</dbReference>
<evidence type="ECO:0000313" key="2">
    <source>
        <dbReference type="Proteomes" id="UP000254065"/>
    </source>
</evidence>
<dbReference type="AlphaFoldDB" id="A0A378R0M5"/>
<dbReference type="Proteomes" id="UP000254065">
    <property type="component" value="Unassembled WGS sequence"/>
</dbReference>
<accession>A0A378R0M5</accession>
<name>A0A378R0M5_9GAMM</name>
<keyword evidence="2" id="KW-1185">Reference proteome</keyword>
<dbReference type="NCBIfam" id="TIGR04111">
    <property type="entry name" value="BcepMu_gp16"/>
    <property type="match status" value="1"/>
</dbReference>
<proteinExistence type="predicted"/>
<evidence type="ECO:0000313" key="1">
    <source>
        <dbReference type="EMBL" id="STZ08578.1"/>
    </source>
</evidence>
<sequence length="71" mass="8075">MTREQQSRLVKQRLYAQGITVKQWAVNHGFSAHEVYKVLSGERKGLYGRGFEIAQKLGIVATTDHHNQPNP</sequence>
<reference evidence="1 2" key="1">
    <citation type="submission" date="2018-06" db="EMBL/GenBank/DDBJ databases">
        <authorList>
            <consortium name="Pathogen Informatics"/>
            <person name="Doyle S."/>
        </authorList>
    </citation>
    <scope>NUCLEOTIDE SEQUENCE [LARGE SCALE GENOMIC DNA]</scope>
    <source>
        <strain evidence="1 2">NCTC12877</strain>
    </source>
</reference>